<dbReference type="Pfam" id="PF00583">
    <property type="entry name" value="Acetyltransf_1"/>
    <property type="match status" value="2"/>
</dbReference>
<feature type="region of interest" description="Disordered" evidence="3">
    <location>
        <begin position="111"/>
        <end position="131"/>
    </location>
</feature>
<proteinExistence type="predicted"/>
<organism evidence="5 6">
    <name type="scientific">Cellulomonas fengjieae</name>
    <dbReference type="NCBI Taxonomy" id="2819978"/>
    <lineage>
        <taxon>Bacteria</taxon>
        <taxon>Bacillati</taxon>
        <taxon>Actinomycetota</taxon>
        <taxon>Actinomycetes</taxon>
        <taxon>Micrococcales</taxon>
        <taxon>Cellulomonadaceae</taxon>
        <taxon>Cellulomonas</taxon>
    </lineage>
</organism>
<keyword evidence="2" id="KW-0012">Acyltransferase</keyword>
<protein>
    <submittedName>
        <fullName evidence="5">GNAT family N-acetyltransferase</fullName>
    </submittedName>
</protein>
<evidence type="ECO:0000259" key="4">
    <source>
        <dbReference type="PROSITE" id="PS51186"/>
    </source>
</evidence>
<dbReference type="PROSITE" id="PS51186">
    <property type="entry name" value="GNAT"/>
    <property type="match status" value="2"/>
</dbReference>
<feature type="domain" description="N-acetyltransferase" evidence="4">
    <location>
        <begin position="167"/>
        <end position="313"/>
    </location>
</feature>
<reference evidence="5 6" key="1">
    <citation type="submission" date="2021-03" db="EMBL/GenBank/DDBJ databases">
        <title>novel species in genus Cellulomonas.</title>
        <authorList>
            <person name="Zhang G."/>
        </authorList>
    </citation>
    <scope>NUCLEOTIDE SEQUENCE [LARGE SCALE GENOMIC DNA]</scope>
    <source>
        <strain evidence="6">zg-ZUI188</strain>
    </source>
</reference>
<dbReference type="RefSeq" id="WP_208288766.1">
    <property type="nucleotide sequence ID" value="NZ_CP074404.1"/>
</dbReference>
<comment type="caution">
    <text evidence="5">The sequence shown here is derived from an EMBL/GenBank/DDBJ whole genome shotgun (WGS) entry which is preliminary data.</text>
</comment>
<evidence type="ECO:0000256" key="2">
    <source>
        <dbReference type="ARBA" id="ARBA00023315"/>
    </source>
</evidence>
<dbReference type="SUPFAM" id="SSF55729">
    <property type="entry name" value="Acyl-CoA N-acyltransferases (Nat)"/>
    <property type="match status" value="2"/>
</dbReference>
<accession>A0ABS3SDV2</accession>
<keyword evidence="1" id="KW-0808">Transferase</keyword>
<dbReference type="EMBL" id="JAGFBM010000001">
    <property type="protein sequence ID" value="MBO3083938.1"/>
    <property type="molecule type" value="Genomic_DNA"/>
</dbReference>
<dbReference type="Gene3D" id="3.40.630.30">
    <property type="match status" value="1"/>
</dbReference>
<dbReference type="CDD" id="cd04301">
    <property type="entry name" value="NAT_SF"/>
    <property type="match status" value="1"/>
</dbReference>
<dbReference type="InterPro" id="IPR000182">
    <property type="entry name" value="GNAT_dom"/>
</dbReference>
<dbReference type="InterPro" id="IPR016181">
    <property type="entry name" value="Acyl_CoA_acyltransferase"/>
</dbReference>
<dbReference type="PANTHER" id="PTHR43877">
    <property type="entry name" value="AMINOALKYLPHOSPHONATE N-ACETYLTRANSFERASE-RELATED-RELATED"/>
    <property type="match status" value="1"/>
</dbReference>
<sequence length="313" mass="34607">MSLRWTYLDTPDVVAWSELTNLLATVDRTEEFYAPEDLAEELEEQDFDRVRDSIAVWDGDRLVGYGQLRLSAALTAEGYVRANLDGGVHPQWRARGIGTELMDRMEPRARELSAQRHPGAPLQLRSSGRLEGDPVRPLLEHRGYSVVRYFTEMARPLPGTPIAATDPRVEPYRPDLADAVRLAHNDAFATHWGSTAQTVEQWTHMVTSRSFRPETSRIVRDGDVVLAYVLTAQWVPRELYVSLVGTRQSARGGGLARACLAGTVAAAAASGDYDVVELEVDSVNPTGAGEMYASLGFVETRTTATYAKVEQLD</sequence>
<keyword evidence="6" id="KW-1185">Reference proteome</keyword>
<gene>
    <name evidence="5" type="ORF">J4035_04735</name>
</gene>
<evidence type="ECO:0000256" key="3">
    <source>
        <dbReference type="SAM" id="MobiDB-lite"/>
    </source>
</evidence>
<evidence type="ECO:0000313" key="6">
    <source>
        <dbReference type="Proteomes" id="UP000678317"/>
    </source>
</evidence>
<name>A0ABS3SDV2_9CELL</name>
<evidence type="ECO:0000256" key="1">
    <source>
        <dbReference type="ARBA" id="ARBA00022679"/>
    </source>
</evidence>
<feature type="domain" description="N-acetyltransferase" evidence="4">
    <location>
        <begin position="8"/>
        <end position="158"/>
    </location>
</feature>
<dbReference type="Proteomes" id="UP000678317">
    <property type="component" value="Unassembled WGS sequence"/>
</dbReference>
<evidence type="ECO:0000313" key="5">
    <source>
        <dbReference type="EMBL" id="MBO3083938.1"/>
    </source>
</evidence>
<dbReference type="InterPro" id="IPR050832">
    <property type="entry name" value="Bact_Acetyltransf"/>
</dbReference>